<dbReference type="InterPro" id="IPR002347">
    <property type="entry name" value="SDR_fam"/>
</dbReference>
<dbReference type="PRINTS" id="PR00081">
    <property type="entry name" value="GDHRDH"/>
</dbReference>
<evidence type="ECO:0000256" key="1">
    <source>
        <dbReference type="ARBA" id="ARBA00004141"/>
    </source>
</evidence>
<dbReference type="FunFam" id="3.40.50.720:FF:000131">
    <property type="entry name" value="Short-chain dehydrogenase/reductase 3"/>
    <property type="match status" value="1"/>
</dbReference>
<dbReference type="EMBL" id="GEGO01001523">
    <property type="protein sequence ID" value="JAR93881.1"/>
    <property type="molecule type" value="Transcribed_RNA"/>
</dbReference>
<dbReference type="CDD" id="cd05339">
    <property type="entry name" value="17beta-HSDXI-like_SDR_c"/>
    <property type="match status" value="1"/>
</dbReference>
<evidence type="ECO:0000313" key="14">
    <source>
        <dbReference type="EMBL" id="JAR93881.1"/>
    </source>
</evidence>
<feature type="transmembrane region" description="Helical" evidence="13">
    <location>
        <begin position="6"/>
        <end position="29"/>
    </location>
</feature>
<evidence type="ECO:0000256" key="5">
    <source>
        <dbReference type="ARBA" id="ARBA00022989"/>
    </source>
</evidence>
<dbReference type="PRINTS" id="PR00080">
    <property type="entry name" value="SDRFAMILY"/>
</dbReference>
<dbReference type="InterPro" id="IPR036291">
    <property type="entry name" value="NAD(P)-bd_dom_sf"/>
</dbReference>
<evidence type="ECO:0000256" key="3">
    <source>
        <dbReference type="ARBA" id="ARBA00022692"/>
    </source>
</evidence>
<dbReference type="GO" id="GO:0005811">
    <property type="term" value="C:lipid droplet"/>
    <property type="evidence" value="ECO:0007669"/>
    <property type="project" value="TreeGrafter"/>
</dbReference>
<comment type="function">
    <text evidence="9">Catalyzes the reduction of all-trans-retinal to all-trans-retinol in the presence of NADPH.</text>
</comment>
<dbReference type="Pfam" id="PF00106">
    <property type="entry name" value="adh_short"/>
    <property type="match status" value="1"/>
</dbReference>
<comment type="subcellular location">
    <subcellularLocation>
        <location evidence="1">Membrane</location>
        <topology evidence="1">Multi-pass membrane protein</topology>
    </subcellularLocation>
</comment>
<evidence type="ECO:0000256" key="11">
    <source>
        <dbReference type="ARBA" id="ARBA00082544"/>
    </source>
</evidence>
<dbReference type="Gene3D" id="3.40.50.720">
    <property type="entry name" value="NAD(P)-binding Rossmann-like Domain"/>
    <property type="match status" value="1"/>
</dbReference>
<evidence type="ECO:0000256" key="10">
    <source>
        <dbReference type="ARBA" id="ARBA00068717"/>
    </source>
</evidence>
<keyword evidence="3 13" id="KW-0812">Transmembrane</keyword>
<dbReference type="PANTHER" id="PTHR24322:SF736">
    <property type="entry name" value="RETINOL DEHYDROGENASE 10"/>
    <property type="match status" value="1"/>
</dbReference>
<sequence>MEVLPTVMFICELLCLVGRCIVSVLVYVARLAFPGPRKSIRDNIVLVTGAGHGLGREIALKCASLGATLVLLDINKENNDSVCEELRQLGHTAHAFQCDVTSEEQVEAVGNRVLGAVGRVDVLVNNAGVAMSKGLLALKHSQIRRTFEVNTLSQFWMVKHFLPSMKERGEGHIVSIASAAGLMGSPFMTDYCASKFAVLGFMYALEEELYQTGVENIKLTTVCPLFINTGLFSNVGARFPVLTPIMDTKSVASVIVDAILREEALIVVPRIIEVMYKLLKPLPEDAQRAIQRFLACSIQQPKA</sequence>
<evidence type="ECO:0000256" key="2">
    <source>
        <dbReference type="ARBA" id="ARBA00006484"/>
    </source>
</evidence>
<accession>A0A147BSZ9</accession>
<evidence type="ECO:0000256" key="7">
    <source>
        <dbReference type="ARBA" id="ARBA00023098"/>
    </source>
</evidence>
<name>A0A147BSZ9_IXORI</name>
<keyword evidence="4" id="KW-0521">NADP</keyword>
<comment type="similarity">
    <text evidence="2 12">Belongs to the short-chain dehydrogenases/reductases (SDR) family.</text>
</comment>
<dbReference type="GO" id="GO:0052650">
    <property type="term" value="F:all-trans-retinol dehydrogenase (NADP+) activity"/>
    <property type="evidence" value="ECO:0007669"/>
    <property type="project" value="UniProtKB-ARBA"/>
</dbReference>
<keyword evidence="8 13" id="KW-0472">Membrane</keyword>
<evidence type="ECO:0000256" key="13">
    <source>
        <dbReference type="SAM" id="Phobius"/>
    </source>
</evidence>
<keyword evidence="7" id="KW-0443">Lipid metabolism</keyword>
<evidence type="ECO:0000256" key="6">
    <source>
        <dbReference type="ARBA" id="ARBA00023002"/>
    </source>
</evidence>
<dbReference type="SUPFAM" id="SSF51735">
    <property type="entry name" value="NAD(P)-binding Rossmann-fold domains"/>
    <property type="match status" value="1"/>
</dbReference>
<evidence type="ECO:0000256" key="12">
    <source>
        <dbReference type="RuleBase" id="RU000363"/>
    </source>
</evidence>
<organism evidence="14">
    <name type="scientific">Ixodes ricinus</name>
    <name type="common">Common tick</name>
    <name type="synonym">Acarus ricinus</name>
    <dbReference type="NCBI Taxonomy" id="34613"/>
    <lineage>
        <taxon>Eukaryota</taxon>
        <taxon>Metazoa</taxon>
        <taxon>Ecdysozoa</taxon>
        <taxon>Arthropoda</taxon>
        <taxon>Chelicerata</taxon>
        <taxon>Arachnida</taxon>
        <taxon>Acari</taxon>
        <taxon>Parasitiformes</taxon>
        <taxon>Ixodida</taxon>
        <taxon>Ixodoidea</taxon>
        <taxon>Ixodidae</taxon>
        <taxon>Ixodinae</taxon>
        <taxon>Ixodes</taxon>
    </lineage>
</organism>
<protein>
    <recommendedName>
        <fullName evidence="10">Short-chain dehydrogenase/reductase 3</fullName>
    </recommendedName>
    <alternativeName>
        <fullName evidence="11">Retinal short-chain dehydrogenase/reductase 1</fullName>
    </alternativeName>
</protein>
<keyword evidence="6" id="KW-0560">Oxidoreductase</keyword>
<reference evidence="14" key="1">
    <citation type="journal article" date="2018" name="PLoS Negl. Trop. Dis.">
        <title>Sialome diversity of ticks revealed by RNAseq of single tick salivary glands.</title>
        <authorList>
            <person name="Perner J."/>
            <person name="Kropackova S."/>
            <person name="Kopacek P."/>
            <person name="Ribeiro J.M."/>
        </authorList>
    </citation>
    <scope>NUCLEOTIDE SEQUENCE</scope>
    <source>
        <strain evidence="14">Siblings of single egg batch collected in Ceske Budejovice</strain>
        <tissue evidence="14">Salivary glands</tissue>
    </source>
</reference>
<dbReference type="AlphaFoldDB" id="A0A147BSZ9"/>
<keyword evidence="5 13" id="KW-1133">Transmembrane helix</keyword>
<proteinExistence type="inferred from homology"/>
<evidence type="ECO:0000256" key="9">
    <source>
        <dbReference type="ARBA" id="ARBA00059620"/>
    </source>
</evidence>
<dbReference type="PANTHER" id="PTHR24322">
    <property type="entry name" value="PKSB"/>
    <property type="match status" value="1"/>
</dbReference>
<evidence type="ECO:0000256" key="8">
    <source>
        <dbReference type="ARBA" id="ARBA00023136"/>
    </source>
</evidence>
<evidence type="ECO:0000256" key="4">
    <source>
        <dbReference type="ARBA" id="ARBA00022857"/>
    </source>
</evidence>
<dbReference type="GO" id="GO:0016020">
    <property type="term" value="C:membrane"/>
    <property type="evidence" value="ECO:0007669"/>
    <property type="project" value="UniProtKB-SubCell"/>
</dbReference>